<dbReference type="Pfam" id="PF02441">
    <property type="entry name" value="Flavoprotein"/>
    <property type="match status" value="1"/>
</dbReference>
<dbReference type="EMBL" id="RCTF01000013">
    <property type="protein sequence ID" value="RLP76199.1"/>
    <property type="molecule type" value="Genomic_DNA"/>
</dbReference>
<evidence type="ECO:0000256" key="2">
    <source>
        <dbReference type="ARBA" id="ARBA00022630"/>
    </source>
</evidence>
<dbReference type="GO" id="GO:0016831">
    <property type="term" value="F:carboxy-lyase activity"/>
    <property type="evidence" value="ECO:0007669"/>
    <property type="project" value="TreeGrafter"/>
</dbReference>
<evidence type="ECO:0000256" key="1">
    <source>
        <dbReference type="ARBA" id="ARBA00022602"/>
    </source>
</evidence>
<feature type="domain" description="Flavoprotein" evidence="8">
    <location>
        <begin position="2"/>
        <end position="172"/>
    </location>
</feature>
<keyword evidence="3 7" id="KW-0288">FMN</keyword>
<comment type="caution">
    <text evidence="7">Lacks conserved residue(s) required for the propagation of feature annotation.</text>
</comment>
<dbReference type="InterPro" id="IPR003382">
    <property type="entry name" value="Flavoprotein"/>
</dbReference>
<dbReference type="OrthoDB" id="9781577at2"/>
<dbReference type="NCBIfam" id="TIGR00421">
    <property type="entry name" value="ubiX_pad"/>
    <property type="match status" value="1"/>
</dbReference>
<evidence type="ECO:0000313" key="9">
    <source>
        <dbReference type="EMBL" id="RLP76199.1"/>
    </source>
</evidence>
<protein>
    <recommendedName>
        <fullName evidence="7">Flavin prenyltransferase UbiX</fullName>
        <ecNumber evidence="7">2.5.1.129</ecNumber>
    </recommendedName>
</protein>
<organism evidence="9 10">
    <name type="scientific">Xanthobacter tagetidis</name>
    <dbReference type="NCBI Taxonomy" id="60216"/>
    <lineage>
        <taxon>Bacteria</taxon>
        <taxon>Pseudomonadati</taxon>
        <taxon>Pseudomonadota</taxon>
        <taxon>Alphaproteobacteria</taxon>
        <taxon>Hyphomicrobiales</taxon>
        <taxon>Xanthobacteraceae</taxon>
        <taxon>Xanthobacter</taxon>
    </lineage>
</organism>
<dbReference type="Gene3D" id="3.40.50.1950">
    <property type="entry name" value="Flavin prenyltransferase-like"/>
    <property type="match status" value="1"/>
</dbReference>
<dbReference type="Proteomes" id="UP000269692">
    <property type="component" value="Unassembled WGS sequence"/>
</dbReference>
<dbReference type="EC" id="2.5.1.129" evidence="7"/>
<keyword evidence="1 7" id="KW-0637">Prenyltransferase</keyword>
<keyword evidence="4 7" id="KW-0808">Transferase</keyword>
<accession>A0A3L7A794</accession>
<feature type="binding site" evidence="7">
    <location>
        <begin position="88"/>
        <end position="91"/>
    </location>
    <ligand>
        <name>FMN</name>
        <dbReference type="ChEBI" id="CHEBI:58210"/>
    </ligand>
</feature>
<gene>
    <name evidence="7" type="primary">ubiX</name>
    <name evidence="9" type="ORF">D9R14_15385</name>
</gene>
<comment type="caution">
    <text evidence="9">The sequence shown here is derived from an EMBL/GenBank/DDBJ whole genome shotgun (WGS) entry which is preliminary data.</text>
</comment>
<keyword evidence="10" id="KW-1185">Reference proteome</keyword>
<comment type="function">
    <text evidence="7">Flavin prenyltransferase that catalyzes the synthesis of the prenylated FMN cofactor (prenyl-FMN) for 4-hydroxy-3-polyprenylbenzoic acid decarboxylase UbiD. The prenyltransferase is metal-independent and links a dimethylallyl moiety from dimethylallyl monophosphate (DMAP) to the flavin N5 and C6 atoms of FMN.</text>
</comment>
<evidence type="ECO:0000256" key="5">
    <source>
        <dbReference type="ARBA" id="ARBA00050612"/>
    </source>
</evidence>
<dbReference type="AlphaFoldDB" id="A0A3L7A794"/>
<comment type="similarity">
    <text evidence="6 7">Belongs to the UbiX/PAD1 family.</text>
</comment>
<dbReference type="InterPro" id="IPR004507">
    <property type="entry name" value="UbiX-like"/>
</dbReference>
<feature type="binding site" evidence="7">
    <location>
        <position position="169"/>
    </location>
    <ligand>
        <name>dimethylallyl phosphate</name>
        <dbReference type="ChEBI" id="CHEBI:88052"/>
    </ligand>
</feature>
<feature type="binding site" evidence="7">
    <location>
        <position position="123"/>
    </location>
    <ligand>
        <name>FMN</name>
        <dbReference type="ChEBI" id="CHEBI:58210"/>
    </ligand>
</feature>
<evidence type="ECO:0000313" key="10">
    <source>
        <dbReference type="Proteomes" id="UP000269692"/>
    </source>
</evidence>
<evidence type="ECO:0000256" key="3">
    <source>
        <dbReference type="ARBA" id="ARBA00022643"/>
    </source>
</evidence>
<evidence type="ECO:0000256" key="4">
    <source>
        <dbReference type="ARBA" id="ARBA00022679"/>
    </source>
</evidence>
<dbReference type="NCBIfam" id="NF004685">
    <property type="entry name" value="PRK06029.1"/>
    <property type="match status" value="1"/>
</dbReference>
<feature type="binding site" evidence="7">
    <location>
        <begin position="10"/>
        <end position="12"/>
    </location>
    <ligand>
        <name>FMN</name>
        <dbReference type="ChEBI" id="CHEBI:58210"/>
    </ligand>
</feature>
<evidence type="ECO:0000256" key="6">
    <source>
        <dbReference type="ARBA" id="ARBA00060793"/>
    </source>
</evidence>
<dbReference type="GO" id="GO:0106141">
    <property type="term" value="F:flavin prenyltransferase activity"/>
    <property type="evidence" value="ECO:0007669"/>
    <property type="project" value="UniProtKB-EC"/>
</dbReference>
<dbReference type="PANTHER" id="PTHR43374:SF1">
    <property type="entry name" value="FLAVIN PRENYLTRANSFERASE PAD1, MITOCHONDRIAL"/>
    <property type="match status" value="1"/>
</dbReference>
<evidence type="ECO:0000259" key="8">
    <source>
        <dbReference type="Pfam" id="PF02441"/>
    </source>
</evidence>
<comment type="catalytic activity">
    <reaction evidence="5 7">
        <text>dimethylallyl phosphate + FMNH2 = prenylated FMNH2 + phosphate</text>
        <dbReference type="Rhea" id="RHEA:37743"/>
        <dbReference type="ChEBI" id="CHEBI:43474"/>
        <dbReference type="ChEBI" id="CHEBI:57618"/>
        <dbReference type="ChEBI" id="CHEBI:87467"/>
        <dbReference type="ChEBI" id="CHEBI:88052"/>
        <dbReference type="EC" id="2.5.1.129"/>
    </reaction>
</comment>
<sequence>MKRLIIAMSGASGAIYGVRALQVLRAIPDVETHLVVSPSAQRTLMEETDVTWDQLKALADVLHNYKDIGASIASGSFRTEGMLVAPCSVKTLSSIAHCNSGDLIARAADVVLKERRRLVVMFRETPLHAGHIAVMDQATRNGAIIMPPVPGFYHRPKTIDDIINQSVGRALDLFGFDAGIVKRWTEADTSLDLSALTPTNRD</sequence>
<feature type="binding site" evidence="7">
    <location>
        <position position="153"/>
    </location>
    <ligand>
        <name>dimethylallyl phosphate</name>
        <dbReference type="ChEBI" id="CHEBI:88052"/>
    </ligand>
</feature>
<name>A0A3L7A794_9HYPH</name>
<dbReference type="FunFam" id="3.40.50.1950:FF:000001">
    <property type="entry name" value="Flavin prenyltransferase UbiX"/>
    <property type="match status" value="1"/>
</dbReference>
<keyword evidence="2 7" id="KW-0285">Flavoprotein</keyword>
<dbReference type="SUPFAM" id="SSF52507">
    <property type="entry name" value="Homo-oligomeric flavin-containing Cys decarboxylases, HFCD"/>
    <property type="match status" value="1"/>
</dbReference>
<dbReference type="InterPro" id="IPR036551">
    <property type="entry name" value="Flavin_trans-like"/>
</dbReference>
<dbReference type="PANTHER" id="PTHR43374">
    <property type="entry name" value="FLAVIN PRENYLTRANSFERASE"/>
    <property type="match status" value="1"/>
</dbReference>
<evidence type="ECO:0000256" key="7">
    <source>
        <dbReference type="HAMAP-Rule" id="MF_01984"/>
    </source>
</evidence>
<reference evidence="9 10" key="1">
    <citation type="submission" date="2018-10" db="EMBL/GenBank/DDBJ databases">
        <title>Xanthobacter tagetidis genome sequencing and assembly.</title>
        <authorList>
            <person name="Maclea K.S."/>
            <person name="Goen A.E."/>
            <person name="Fatima S.A."/>
        </authorList>
    </citation>
    <scope>NUCLEOTIDE SEQUENCE [LARGE SCALE GENOMIC DNA]</scope>
    <source>
        <strain evidence="9 10">ATCC 700314</strain>
    </source>
</reference>
<dbReference type="RefSeq" id="WP_121624230.1">
    <property type="nucleotide sequence ID" value="NZ_JACIIW010000002.1"/>
</dbReference>
<proteinExistence type="inferred from homology"/>
<feature type="binding site" evidence="7">
    <location>
        <position position="37"/>
    </location>
    <ligand>
        <name>FMN</name>
        <dbReference type="ChEBI" id="CHEBI:58210"/>
    </ligand>
</feature>
<dbReference type="HAMAP" id="MF_01984">
    <property type="entry name" value="ubiX_pad"/>
    <property type="match status" value="1"/>
</dbReference>